<dbReference type="CDD" id="cd00179">
    <property type="entry name" value="SynN"/>
    <property type="match status" value="1"/>
</dbReference>
<comment type="similarity">
    <text evidence="2 8">Belongs to the syntaxin family.</text>
</comment>
<dbReference type="InterPro" id="IPR006012">
    <property type="entry name" value="Syntaxin/epimorphin_CS"/>
</dbReference>
<dbReference type="InterPro" id="IPR010989">
    <property type="entry name" value="SNARE"/>
</dbReference>
<feature type="transmembrane region" description="Helical" evidence="9">
    <location>
        <begin position="280"/>
        <end position="299"/>
    </location>
</feature>
<keyword evidence="12" id="KW-1185">Reference proteome</keyword>
<dbReference type="GO" id="GO:0000149">
    <property type="term" value="F:SNARE binding"/>
    <property type="evidence" value="ECO:0007669"/>
    <property type="project" value="TreeGrafter"/>
</dbReference>
<keyword evidence="3" id="KW-0813">Transport</keyword>
<reference evidence="11 12" key="1">
    <citation type="submission" date="2022-05" db="EMBL/GenBank/DDBJ databases">
        <title>A multi-omics perspective on studying reproductive biology in Daphnia sinensis.</title>
        <authorList>
            <person name="Jia J."/>
        </authorList>
    </citation>
    <scope>NUCLEOTIDE SEQUENCE [LARGE SCALE GENOMIC DNA]</scope>
    <source>
        <strain evidence="11 12">WSL</strain>
    </source>
</reference>
<dbReference type="GO" id="GO:0031201">
    <property type="term" value="C:SNARE complex"/>
    <property type="evidence" value="ECO:0007669"/>
    <property type="project" value="TreeGrafter"/>
</dbReference>
<dbReference type="InterPro" id="IPR006011">
    <property type="entry name" value="Syntaxin_N"/>
</dbReference>
<dbReference type="GO" id="GO:0006887">
    <property type="term" value="P:exocytosis"/>
    <property type="evidence" value="ECO:0007669"/>
    <property type="project" value="TreeGrafter"/>
</dbReference>
<dbReference type="GO" id="GO:0006906">
    <property type="term" value="P:vesicle fusion"/>
    <property type="evidence" value="ECO:0007669"/>
    <property type="project" value="TreeGrafter"/>
</dbReference>
<dbReference type="Pfam" id="PF05739">
    <property type="entry name" value="SNARE"/>
    <property type="match status" value="1"/>
</dbReference>
<dbReference type="PROSITE" id="PS50192">
    <property type="entry name" value="T_SNARE"/>
    <property type="match status" value="1"/>
</dbReference>
<dbReference type="EMBL" id="WJBH02000004">
    <property type="protein sequence ID" value="KAI9559562.1"/>
    <property type="molecule type" value="Genomic_DNA"/>
</dbReference>
<dbReference type="CDD" id="cd15848">
    <property type="entry name" value="SNARE_syntaxin1-like"/>
    <property type="match status" value="1"/>
</dbReference>
<name>A0AAD5PUA8_9CRUS</name>
<dbReference type="InterPro" id="IPR045242">
    <property type="entry name" value="Syntaxin"/>
</dbReference>
<keyword evidence="6 9" id="KW-1133">Transmembrane helix</keyword>
<evidence type="ECO:0000256" key="3">
    <source>
        <dbReference type="ARBA" id="ARBA00022448"/>
    </source>
</evidence>
<keyword evidence="5" id="KW-0532">Neurotransmitter transport</keyword>
<sequence length="305" mass="34907">MTKDRLADLQAVCKRRASTFGDDGFPEDSALDFGYRLLMECEYLNDFLADACKVREQIDWLKTAVQEVKKKQSNILSAPVISDGARKELDDLIGSIKKVAKGIQHKLKDFKKEIERARKDNPTSAEPRIREMQYETLTRNFVEVMIECNVIQDEHRQRCKKRFQRQLEIAGHATSDEQLEKMLEQSNPSIFTQEIESETAQARQMLGDIEARHKDLLKLELSILELNSLFNDMAVLVNNQGDLIDRIAYNVENAVEFVGKAAQHTKKANIYQKRLRWKRIIIISIIAGIVLIVVGSIVGSCLSKR</sequence>
<evidence type="ECO:0000256" key="7">
    <source>
        <dbReference type="ARBA" id="ARBA00023136"/>
    </source>
</evidence>
<evidence type="ECO:0000313" key="11">
    <source>
        <dbReference type="EMBL" id="KAI9559562.1"/>
    </source>
</evidence>
<dbReference type="Pfam" id="PF00804">
    <property type="entry name" value="Syntaxin"/>
    <property type="match status" value="1"/>
</dbReference>
<evidence type="ECO:0000256" key="2">
    <source>
        <dbReference type="ARBA" id="ARBA00009063"/>
    </source>
</evidence>
<dbReference type="PANTHER" id="PTHR19957">
    <property type="entry name" value="SYNTAXIN"/>
    <property type="match status" value="1"/>
</dbReference>
<evidence type="ECO:0000256" key="5">
    <source>
        <dbReference type="ARBA" id="ARBA00022775"/>
    </source>
</evidence>
<dbReference type="Gene3D" id="1.20.58.70">
    <property type="match status" value="1"/>
</dbReference>
<dbReference type="GO" id="GO:0005886">
    <property type="term" value="C:plasma membrane"/>
    <property type="evidence" value="ECO:0007669"/>
    <property type="project" value="TreeGrafter"/>
</dbReference>
<dbReference type="GO" id="GO:0012505">
    <property type="term" value="C:endomembrane system"/>
    <property type="evidence" value="ECO:0007669"/>
    <property type="project" value="TreeGrafter"/>
</dbReference>
<evidence type="ECO:0000256" key="1">
    <source>
        <dbReference type="ARBA" id="ARBA00004211"/>
    </source>
</evidence>
<evidence type="ECO:0000256" key="6">
    <source>
        <dbReference type="ARBA" id="ARBA00022989"/>
    </source>
</evidence>
<dbReference type="AlphaFoldDB" id="A0AAD5PUA8"/>
<organism evidence="11 12">
    <name type="scientific">Daphnia sinensis</name>
    <dbReference type="NCBI Taxonomy" id="1820382"/>
    <lineage>
        <taxon>Eukaryota</taxon>
        <taxon>Metazoa</taxon>
        <taxon>Ecdysozoa</taxon>
        <taxon>Arthropoda</taxon>
        <taxon>Crustacea</taxon>
        <taxon>Branchiopoda</taxon>
        <taxon>Diplostraca</taxon>
        <taxon>Cladocera</taxon>
        <taxon>Anomopoda</taxon>
        <taxon>Daphniidae</taxon>
        <taxon>Daphnia</taxon>
        <taxon>Daphnia similis group</taxon>
    </lineage>
</organism>
<accession>A0AAD5PUA8</accession>
<evidence type="ECO:0000259" key="10">
    <source>
        <dbReference type="PROSITE" id="PS50192"/>
    </source>
</evidence>
<gene>
    <name evidence="11" type="ORF">GHT06_013567</name>
</gene>
<evidence type="ECO:0000256" key="9">
    <source>
        <dbReference type="SAM" id="Phobius"/>
    </source>
</evidence>
<protein>
    <submittedName>
        <fullName evidence="11">Syntaxin</fullName>
    </submittedName>
</protein>
<evidence type="ECO:0000256" key="4">
    <source>
        <dbReference type="ARBA" id="ARBA00022692"/>
    </source>
</evidence>
<dbReference type="Gene3D" id="1.20.5.110">
    <property type="match status" value="1"/>
</dbReference>
<comment type="caution">
    <text evidence="11">The sequence shown here is derived from an EMBL/GenBank/DDBJ whole genome shotgun (WGS) entry which is preliminary data.</text>
</comment>
<keyword evidence="4 9" id="KW-0812">Transmembrane</keyword>
<feature type="domain" description="T-SNARE coiled-coil homology" evidence="10">
    <location>
        <begin position="206"/>
        <end position="268"/>
    </location>
</feature>
<proteinExistence type="inferred from homology"/>
<dbReference type="FunFam" id="1.20.58.70:FF:000011">
    <property type="entry name" value="Syntaxin 4"/>
    <property type="match status" value="1"/>
</dbReference>
<dbReference type="PANTHER" id="PTHR19957:SF424">
    <property type="entry name" value="SYNTAXIN-1A"/>
    <property type="match status" value="1"/>
</dbReference>
<dbReference type="Proteomes" id="UP000820818">
    <property type="component" value="Linkage Group LG4"/>
</dbReference>
<dbReference type="GO" id="GO:0006836">
    <property type="term" value="P:neurotransmitter transport"/>
    <property type="evidence" value="ECO:0007669"/>
    <property type="project" value="UniProtKB-KW"/>
</dbReference>
<dbReference type="GO" id="GO:0048278">
    <property type="term" value="P:vesicle docking"/>
    <property type="evidence" value="ECO:0007669"/>
    <property type="project" value="TreeGrafter"/>
</dbReference>
<dbReference type="SMART" id="SM00503">
    <property type="entry name" value="SynN"/>
    <property type="match status" value="1"/>
</dbReference>
<dbReference type="SUPFAM" id="SSF47661">
    <property type="entry name" value="t-snare proteins"/>
    <property type="match status" value="1"/>
</dbReference>
<dbReference type="GO" id="GO:0006886">
    <property type="term" value="P:intracellular protein transport"/>
    <property type="evidence" value="ECO:0007669"/>
    <property type="project" value="InterPro"/>
</dbReference>
<keyword evidence="7 9" id="KW-0472">Membrane</keyword>
<evidence type="ECO:0000313" key="12">
    <source>
        <dbReference type="Proteomes" id="UP000820818"/>
    </source>
</evidence>
<evidence type="ECO:0000256" key="8">
    <source>
        <dbReference type="RuleBase" id="RU003858"/>
    </source>
</evidence>
<dbReference type="GO" id="GO:0005484">
    <property type="term" value="F:SNAP receptor activity"/>
    <property type="evidence" value="ECO:0007669"/>
    <property type="project" value="InterPro"/>
</dbReference>
<dbReference type="SMART" id="SM00397">
    <property type="entry name" value="t_SNARE"/>
    <property type="match status" value="1"/>
</dbReference>
<dbReference type="PROSITE" id="PS00914">
    <property type="entry name" value="SYNTAXIN"/>
    <property type="match status" value="1"/>
</dbReference>
<comment type="subcellular location">
    <subcellularLocation>
        <location evidence="1">Membrane</location>
        <topology evidence="1">Single-pass type IV membrane protein</topology>
    </subcellularLocation>
</comment>
<dbReference type="InterPro" id="IPR000727">
    <property type="entry name" value="T_SNARE_dom"/>
</dbReference>